<reference evidence="1" key="1">
    <citation type="submission" date="2017-11" db="EMBL/GenBank/DDBJ databases">
        <title>The distinct marsupial branch of gammaherpesviruses includes novel host-derived genes seldom found in other viruses.</title>
        <authorList>
            <person name="Vaz P.K."/>
        </authorList>
    </citation>
    <scope>NUCLEOTIDE SEQUENCE</scope>
    <source>
        <strain evidence="1">36M/11</strain>
    </source>
</reference>
<protein>
    <submittedName>
        <fullName evidence="1">Uncharacterized protein</fullName>
    </submittedName>
</protein>
<organism evidence="1">
    <name type="scientific">Phascolarctid gammaherpesvirus 1</name>
    <dbReference type="NCBI Taxonomy" id="2249313"/>
    <lineage>
        <taxon>Viruses</taxon>
        <taxon>Duplodnaviria</taxon>
        <taxon>Heunggongvirae</taxon>
        <taxon>Peploviricota</taxon>
        <taxon>Herviviricetes</taxon>
        <taxon>Herpesvirales</taxon>
        <taxon>Orthoherpesviridae</taxon>
        <taxon>Gammaherpesvirinae</taxon>
        <taxon>Manticavirus</taxon>
        <taxon>Manticavirus phascolarctidgamma1</taxon>
    </lineage>
</organism>
<evidence type="ECO:0000313" key="2">
    <source>
        <dbReference type="Proteomes" id="UP000677407"/>
    </source>
</evidence>
<accession>A0A3S5HA12</accession>
<dbReference type="RefSeq" id="YP_010087448.1">
    <property type="nucleotide sequence ID" value="NC_055555.1"/>
</dbReference>
<dbReference type="GeneID" id="65102733"/>
<keyword evidence="2" id="KW-1185">Reference proteome</keyword>
<gene>
    <name evidence="1" type="primary">Vp1</name>
</gene>
<proteinExistence type="predicted"/>
<evidence type="ECO:0000313" key="1">
    <source>
        <dbReference type="EMBL" id="AZB49178.1"/>
    </source>
</evidence>
<dbReference type="Proteomes" id="UP000677407">
    <property type="component" value="Segment"/>
</dbReference>
<dbReference type="EMBL" id="MG452722">
    <property type="protein sequence ID" value="AZB49178.1"/>
    <property type="molecule type" value="Genomic_DNA"/>
</dbReference>
<sequence>MVSLPTMGRLLPIILFLCSAHCSRYPPTSEEMNPRDLPGPDDRPDYPQYTVNKSVCIPLNRTANPCLACIGEAFFEVKWLVKYGGFRKDKLTGVITRTGPVGTRHLKSRCYIGGPGSSRAVCCSYAKHEDSTGGTFSYPILFRVNSGIACDKSRCNNQDHCTELSTPDNKVTMKSFCPDGKDRYTYDQEDVRRWLTVDSETPDALERVEGFYPCDLNDIQKVKGKRTCKKHYKKKHNLTPVN</sequence>
<dbReference type="KEGG" id="vg:65102733"/>
<name>A0A3S5HA12_9GAMA</name>